<protein>
    <submittedName>
        <fullName evidence="2">Uncharacterized protein</fullName>
    </submittedName>
</protein>
<name>A0A9D2D3D8_9FIRM</name>
<evidence type="ECO:0000313" key="3">
    <source>
        <dbReference type="Proteomes" id="UP000824024"/>
    </source>
</evidence>
<comment type="caution">
    <text evidence="2">The sequence shown here is derived from an EMBL/GenBank/DDBJ whole genome shotgun (WGS) entry which is preliminary data.</text>
</comment>
<feature type="region of interest" description="Disordered" evidence="1">
    <location>
        <begin position="160"/>
        <end position="190"/>
    </location>
</feature>
<feature type="region of interest" description="Disordered" evidence="1">
    <location>
        <begin position="249"/>
        <end position="307"/>
    </location>
</feature>
<reference evidence="2" key="1">
    <citation type="journal article" date="2021" name="PeerJ">
        <title>Extensive microbial diversity within the chicken gut microbiome revealed by metagenomics and culture.</title>
        <authorList>
            <person name="Gilroy R."/>
            <person name="Ravi A."/>
            <person name="Getino M."/>
            <person name="Pursley I."/>
            <person name="Horton D.L."/>
            <person name="Alikhan N.F."/>
            <person name="Baker D."/>
            <person name="Gharbi K."/>
            <person name="Hall N."/>
            <person name="Watson M."/>
            <person name="Adriaenssens E.M."/>
            <person name="Foster-Nyarko E."/>
            <person name="Jarju S."/>
            <person name="Secka A."/>
            <person name="Antonio M."/>
            <person name="Oren A."/>
            <person name="Chaudhuri R.R."/>
            <person name="La Ragione R."/>
            <person name="Hildebrand F."/>
            <person name="Pallen M.J."/>
        </authorList>
    </citation>
    <scope>NUCLEOTIDE SEQUENCE</scope>
    <source>
        <strain evidence="2">CHK192-9172</strain>
    </source>
</reference>
<feature type="region of interest" description="Disordered" evidence="1">
    <location>
        <begin position="212"/>
        <end position="235"/>
    </location>
</feature>
<feature type="compositionally biased region" description="Acidic residues" evidence="1">
    <location>
        <begin position="282"/>
        <end position="296"/>
    </location>
</feature>
<evidence type="ECO:0000256" key="1">
    <source>
        <dbReference type="SAM" id="MobiDB-lite"/>
    </source>
</evidence>
<dbReference type="EMBL" id="DXCH01000211">
    <property type="protein sequence ID" value="HIZ07784.1"/>
    <property type="molecule type" value="Genomic_DNA"/>
</dbReference>
<gene>
    <name evidence="2" type="ORF">IAA08_07615</name>
</gene>
<organism evidence="2 3">
    <name type="scientific">Candidatus Eubacterium avistercoris</name>
    <dbReference type="NCBI Taxonomy" id="2838567"/>
    <lineage>
        <taxon>Bacteria</taxon>
        <taxon>Bacillati</taxon>
        <taxon>Bacillota</taxon>
        <taxon>Clostridia</taxon>
        <taxon>Eubacteriales</taxon>
        <taxon>Eubacteriaceae</taxon>
        <taxon>Eubacterium</taxon>
    </lineage>
</organism>
<proteinExistence type="predicted"/>
<feature type="compositionally biased region" description="Basic and acidic residues" evidence="1">
    <location>
        <begin position="167"/>
        <end position="176"/>
    </location>
</feature>
<accession>A0A9D2D3D8</accession>
<sequence>MSPQDKLERVLKDIHVMFSKCETYDHQPDKVIIDRKKMLVLLDQLNRSVFDMMEAYEQTRDSRNRAELEFRQKGKEMMDDASQKADDIYAASVLYTADMLGKVQDLIDQANASMTDVFRGFKKELRDQKDLIKSHETELEGQLNDLADTRLYRNMLEDVRRRQRHRQREEKEEQERSAAAGAKESPKHIYTPAVSADIKINEEYFEKAGISPEDAKSGYVPPVEPLRAEKPEVKVNLNAEYFKRKAALEAEKKQSSDNDDDDSQQIRAEEGTMSEEQILQALEEDERQYEVPEEEKDTNQGPVPEWKKRLKVLMKELVPKDLE</sequence>
<reference evidence="2" key="2">
    <citation type="submission" date="2021-04" db="EMBL/GenBank/DDBJ databases">
        <authorList>
            <person name="Gilroy R."/>
        </authorList>
    </citation>
    <scope>NUCLEOTIDE SEQUENCE</scope>
    <source>
        <strain evidence="2">CHK192-9172</strain>
    </source>
</reference>
<evidence type="ECO:0000313" key="2">
    <source>
        <dbReference type="EMBL" id="HIZ07784.1"/>
    </source>
</evidence>
<dbReference type="AlphaFoldDB" id="A0A9D2D3D8"/>
<dbReference type="Proteomes" id="UP000824024">
    <property type="component" value="Unassembled WGS sequence"/>
</dbReference>